<dbReference type="HAMAP" id="MF_01262">
    <property type="entry name" value="CCA_bact_type2"/>
    <property type="match status" value="1"/>
</dbReference>
<proteinExistence type="inferred from homology"/>
<evidence type="ECO:0000256" key="9">
    <source>
        <dbReference type="ARBA" id="ARBA00022840"/>
    </source>
</evidence>
<keyword evidence="9 12" id="KW-0067">ATP-binding</keyword>
<dbReference type="GO" id="GO:0000049">
    <property type="term" value="F:tRNA binding"/>
    <property type="evidence" value="ECO:0007669"/>
    <property type="project" value="UniProtKB-UniRule"/>
</dbReference>
<evidence type="ECO:0000256" key="2">
    <source>
        <dbReference type="ARBA" id="ARBA00022679"/>
    </source>
</evidence>
<dbReference type="InterPro" id="IPR032828">
    <property type="entry name" value="PolyA_RNA-bd"/>
</dbReference>
<dbReference type="GO" id="GO:0001680">
    <property type="term" value="P:tRNA 3'-terminal CCA addition"/>
    <property type="evidence" value="ECO:0007669"/>
    <property type="project" value="UniProtKB-UniRule"/>
</dbReference>
<comment type="miscellaneous">
    <text evidence="12">A single active site specifically recognizes both ATP and CTP and is responsible for their addition.</text>
</comment>
<evidence type="ECO:0000313" key="14">
    <source>
        <dbReference type="EMBL" id="EMR13922.1"/>
    </source>
</evidence>
<comment type="catalytic activity">
    <reaction evidence="12">
        <text>a tRNA with a 3' CCA end + 2 CTP + ATP = a tRNA with a 3' CCACCA end + 3 diphosphate</text>
        <dbReference type="Rhea" id="RHEA:76235"/>
        <dbReference type="Rhea" id="RHEA-COMP:10468"/>
        <dbReference type="Rhea" id="RHEA-COMP:18655"/>
        <dbReference type="ChEBI" id="CHEBI:30616"/>
        <dbReference type="ChEBI" id="CHEBI:33019"/>
        <dbReference type="ChEBI" id="CHEBI:37563"/>
        <dbReference type="ChEBI" id="CHEBI:83071"/>
        <dbReference type="ChEBI" id="CHEBI:195187"/>
    </reaction>
</comment>
<organism evidence="14 15">
    <name type="scientific">Methylophaga lonarensis MPL</name>
    <dbReference type="NCBI Taxonomy" id="1286106"/>
    <lineage>
        <taxon>Bacteria</taxon>
        <taxon>Pseudomonadati</taxon>
        <taxon>Pseudomonadota</taxon>
        <taxon>Gammaproteobacteria</taxon>
        <taxon>Thiotrichales</taxon>
        <taxon>Piscirickettsiaceae</taxon>
        <taxon>Methylophaga</taxon>
    </lineage>
</organism>
<dbReference type="GO" id="GO:0004810">
    <property type="term" value="F:CCA tRNA nucleotidyltransferase activity"/>
    <property type="evidence" value="ECO:0007669"/>
    <property type="project" value="UniProtKB-UniRule"/>
</dbReference>
<dbReference type="Proteomes" id="UP000012019">
    <property type="component" value="Unassembled WGS sequence"/>
</dbReference>
<feature type="binding site" evidence="12">
    <location>
        <position position="91"/>
    </location>
    <ligand>
        <name>ATP</name>
        <dbReference type="ChEBI" id="CHEBI:30616"/>
    </ligand>
</feature>
<keyword evidence="5 12" id="KW-0479">Metal-binding</keyword>
<dbReference type="OrthoDB" id="9805698at2"/>
<feature type="binding site" evidence="12">
    <location>
        <position position="91"/>
    </location>
    <ligand>
        <name>CTP</name>
        <dbReference type="ChEBI" id="CHEBI:37563"/>
    </ligand>
</feature>
<feature type="binding site" evidence="12">
    <location>
        <position position="11"/>
    </location>
    <ligand>
        <name>ATP</name>
        <dbReference type="ChEBI" id="CHEBI:30616"/>
    </ligand>
</feature>
<keyword evidence="4 12" id="KW-0548">Nucleotidyltransferase</keyword>
<comment type="caution">
    <text evidence="14">The sequence shown here is derived from an EMBL/GenBank/DDBJ whole genome shotgun (WGS) entry which is preliminary data.</text>
</comment>
<dbReference type="Pfam" id="PF01743">
    <property type="entry name" value="PolyA_pol"/>
    <property type="match status" value="1"/>
</dbReference>
<comment type="domain">
    <text evidence="12">Comprises two domains: an N-terminal domain containing the nucleotidyltransferase activity and a C-terminal HD domain associated with both phosphodiesterase and phosphatase activities.</text>
</comment>
<sequence length="408" mass="45604">MKTYLVGGAVRDKLLGIDTQDRDWVVVGSDAPTLMAMGFKPVGKDFPVFLHPDTQEEYALARTERKSGHGYHGFVFHTAPDVTLEQDLARRDLTINAMAQTESGDIIDPFGGQQDLQAGVLRHVSPAFKEDPVRVLRLARFAARFGFSVAPETRQLIQEMIDSGELTHLVAERVWQELQLALMSDRPSLFFTCLREINALTVLFPEVDRLFGVPQHPKWHPEIDTGVHVMMVLDQAARLSDDLVVRFAALCHDLGKGTTPAEILPSHQGHEQRSVTLTEALCQRLKVSGELRSVALHTALYHTQMHKLFEISAQEVLEVIEALDAFRKPDRFQQYLLASEADFRGRPGYENTEMPEKAVMQSCFESANAVAVQPFIEQGLQGKAISEALRQARAGVIADVLDTHRPQH</sequence>
<dbReference type="EC" id="3.1.4.-" evidence="12"/>
<evidence type="ECO:0000256" key="10">
    <source>
        <dbReference type="ARBA" id="ARBA00022842"/>
    </source>
</evidence>
<dbReference type="SUPFAM" id="SSF81301">
    <property type="entry name" value="Nucleotidyltransferase"/>
    <property type="match status" value="1"/>
</dbReference>
<dbReference type="PANTHER" id="PTHR47545:SF1">
    <property type="entry name" value="MULTIFUNCTIONAL CCA PROTEIN"/>
    <property type="match status" value="1"/>
</dbReference>
<accession>M7P341</accession>
<feature type="binding site" evidence="12">
    <location>
        <position position="11"/>
    </location>
    <ligand>
        <name>CTP</name>
        <dbReference type="ChEBI" id="CHEBI:37563"/>
    </ligand>
</feature>
<comment type="cofactor">
    <cofactor evidence="12">
        <name>Ni(2+)</name>
        <dbReference type="ChEBI" id="CHEBI:49786"/>
    </cofactor>
    <text evidence="12">Nickel for phosphatase activity.</text>
</comment>
<keyword evidence="8 12" id="KW-0378">Hydrolase</keyword>
<dbReference type="HAMAP" id="MF_01261">
    <property type="entry name" value="CCA_bact_type1"/>
    <property type="match status" value="1"/>
</dbReference>
<dbReference type="EC" id="2.7.7.72" evidence="12"/>
<keyword evidence="1 12" id="KW-0533">Nickel</keyword>
<dbReference type="InterPro" id="IPR002646">
    <property type="entry name" value="PolA_pol_head_dom"/>
</dbReference>
<feature type="binding site" evidence="12">
    <location>
        <position position="8"/>
    </location>
    <ligand>
        <name>ATP</name>
        <dbReference type="ChEBI" id="CHEBI:30616"/>
    </ligand>
</feature>
<evidence type="ECO:0000256" key="11">
    <source>
        <dbReference type="ARBA" id="ARBA00022884"/>
    </source>
</evidence>
<dbReference type="Gene3D" id="3.30.460.10">
    <property type="entry name" value="Beta Polymerase, domain 2"/>
    <property type="match status" value="1"/>
</dbReference>
<dbReference type="Pfam" id="PF12627">
    <property type="entry name" value="PolyA_pol_RNAbd"/>
    <property type="match status" value="1"/>
</dbReference>
<keyword evidence="11 12" id="KW-0694">RNA-binding</keyword>
<comment type="function">
    <text evidence="12">Catalyzes the addition and repair of the essential 3'-terminal CCA sequence in tRNAs without using a nucleic acid template. Adds these three nucleotides in the order of C, C, and A to the tRNA nucleotide-73, using CTP and ATP as substrates and producing inorganic pyrophosphate. tRNA 3'-terminal CCA addition is required both for tRNA processing and repair. Also involved in tRNA surveillance by mediating tandem CCA addition to generate a CCACCA at the 3' terminus of unstable tRNAs. While stable tRNAs receive only 3'-terminal CCA, unstable tRNAs are marked with CCACCA and rapidly degraded.</text>
</comment>
<dbReference type="InterPro" id="IPR006674">
    <property type="entry name" value="HD_domain"/>
</dbReference>
<reference evidence="14 15" key="1">
    <citation type="journal article" date="2013" name="Genome Announc.">
        <title>Draft Genome Sequence of Methylophaga lonarensis MPLT, a Haloalkaliphilic (Non-Methane-Utilizing) Methylotroph.</title>
        <authorList>
            <person name="Shetty S.A."/>
            <person name="Marathe N.P."/>
            <person name="Munot H."/>
            <person name="Antony C.P."/>
            <person name="Dhotre D.P."/>
            <person name="Murrell J.C."/>
            <person name="Shouche Y.S."/>
        </authorList>
    </citation>
    <scope>NUCLEOTIDE SEQUENCE [LARGE SCALE GENOMIC DNA]</scope>
    <source>
        <strain evidence="14 15">MPL</strain>
    </source>
</reference>
<dbReference type="CDD" id="cd00077">
    <property type="entry name" value="HDc"/>
    <property type="match status" value="1"/>
</dbReference>
<feature type="binding site" evidence="12">
    <location>
        <position position="8"/>
    </location>
    <ligand>
        <name>CTP</name>
        <dbReference type="ChEBI" id="CHEBI:37563"/>
    </ligand>
</feature>
<dbReference type="STRING" id="1286106.MPL1_02118"/>
<evidence type="ECO:0000259" key="13">
    <source>
        <dbReference type="PROSITE" id="PS51831"/>
    </source>
</evidence>
<name>M7P341_9GAMM</name>
<keyword evidence="2 12" id="KW-0808">Transferase</keyword>
<comment type="cofactor">
    <cofactor evidence="12">
        <name>Mg(2+)</name>
        <dbReference type="ChEBI" id="CHEBI:18420"/>
    </cofactor>
    <text evidence="12">Magnesium is required for nucleotidyltransferase activity.</text>
</comment>
<keyword evidence="3 12" id="KW-0819">tRNA processing</keyword>
<feature type="binding site" evidence="12">
    <location>
        <position position="137"/>
    </location>
    <ligand>
        <name>ATP</name>
        <dbReference type="ChEBI" id="CHEBI:30616"/>
    </ligand>
</feature>
<dbReference type="PROSITE" id="PS51831">
    <property type="entry name" value="HD"/>
    <property type="match status" value="1"/>
</dbReference>
<dbReference type="GO" id="GO:0000287">
    <property type="term" value="F:magnesium ion binding"/>
    <property type="evidence" value="ECO:0007669"/>
    <property type="project" value="UniProtKB-UniRule"/>
</dbReference>
<dbReference type="GO" id="GO:0160016">
    <property type="term" value="F:CCACCA tRNA nucleotidyltransferase activity"/>
    <property type="evidence" value="ECO:0007669"/>
    <property type="project" value="RHEA"/>
</dbReference>
<dbReference type="GO" id="GO:0016791">
    <property type="term" value="F:phosphatase activity"/>
    <property type="evidence" value="ECO:0007669"/>
    <property type="project" value="UniProtKB-UniRule"/>
</dbReference>
<dbReference type="InterPro" id="IPR003607">
    <property type="entry name" value="HD/PDEase_dom"/>
</dbReference>
<evidence type="ECO:0000256" key="8">
    <source>
        <dbReference type="ARBA" id="ARBA00022801"/>
    </source>
</evidence>
<feature type="binding site" evidence="12">
    <location>
        <position position="140"/>
    </location>
    <ligand>
        <name>CTP</name>
        <dbReference type="ChEBI" id="CHEBI:37563"/>
    </ligand>
</feature>
<comment type="similarity">
    <text evidence="12">Belongs to the tRNA nucleotidyltransferase/poly(A) polymerase family. Bacterial CCA-adding enzyme type 1 subfamily.</text>
</comment>
<dbReference type="GO" id="GO:0004112">
    <property type="term" value="F:cyclic-nucleotide phosphodiesterase activity"/>
    <property type="evidence" value="ECO:0007669"/>
    <property type="project" value="UniProtKB-UniRule"/>
</dbReference>
<dbReference type="NCBIfam" id="NF008137">
    <property type="entry name" value="PRK10885.1"/>
    <property type="match status" value="1"/>
</dbReference>
<gene>
    <name evidence="12" type="primary">cca</name>
    <name evidence="14" type="ORF">MPL1_02118</name>
</gene>
<dbReference type="PIRSF" id="PIRSF000813">
    <property type="entry name" value="CCA_bact"/>
    <property type="match status" value="1"/>
</dbReference>
<keyword evidence="7 12" id="KW-0692">RNA repair</keyword>
<evidence type="ECO:0000256" key="7">
    <source>
        <dbReference type="ARBA" id="ARBA00022800"/>
    </source>
</evidence>
<feature type="binding site" evidence="12">
    <location>
        <position position="23"/>
    </location>
    <ligand>
        <name>Mg(2+)</name>
        <dbReference type="ChEBI" id="CHEBI:18420"/>
    </ligand>
</feature>
<comment type="subunit">
    <text evidence="12">Monomer. Can also form homodimers and oligomers.</text>
</comment>
<feature type="domain" description="HD" evidence="13">
    <location>
        <begin position="225"/>
        <end position="326"/>
    </location>
</feature>
<protein>
    <recommendedName>
        <fullName evidence="12">Multifunctional CCA protein</fullName>
    </recommendedName>
    <domain>
        <recommendedName>
            <fullName evidence="12">CCA-adding enzyme</fullName>
            <ecNumber evidence="12">2.7.7.72</ecNumber>
        </recommendedName>
        <alternativeName>
            <fullName evidence="12">CCA tRNA nucleotidyltransferase</fullName>
        </alternativeName>
        <alternativeName>
            <fullName evidence="12">tRNA CCA-pyrophosphorylase</fullName>
        </alternativeName>
        <alternativeName>
            <fullName evidence="12">tRNA adenylyl-/cytidylyl-transferase</fullName>
        </alternativeName>
        <alternativeName>
            <fullName evidence="12">tRNA nucleotidyltransferase</fullName>
        </alternativeName>
        <alternativeName>
            <fullName evidence="12">tRNA-NT</fullName>
        </alternativeName>
    </domain>
    <domain>
        <recommendedName>
            <fullName evidence="12">2'-nucleotidase</fullName>
            <ecNumber evidence="12">3.1.3.-</ecNumber>
        </recommendedName>
    </domain>
    <domain>
        <recommendedName>
            <fullName evidence="12">2',3'-cyclic phosphodiesterase</fullName>
            <ecNumber evidence="12">3.1.4.-</ecNumber>
        </recommendedName>
    </domain>
    <domain>
        <recommendedName>
            <fullName evidence="12">Phosphatase</fullName>
        </recommendedName>
    </domain>
</protein>
<dbReference type="InterPro" id="IPR012006">
    <property type="entry name" value="CCA_bact"/>
</dbReference>
<dbReference type="RefSeq" id="WP_009725468.1">
    <property type="nucleotide sequence ID" value="NZ_APHR01000010.1"/>
</dbReference>
<dbReference type="GO" id="GO:0005524">
    <property type="term" value="F:ATP binding"/>
    <property type="evidence" value="ECO:0007669"/>
    <property type="project" value="UniProtKB-UniRule"/>
</dbReference>
<dbReference type="Pfam" id="PF01966">
    <property type="entry name" value="HD"/>
    <property type="match status" value="1"/>
</dbReference>
<comment type="catalytic activity">
    <reaction evidence="12">
        <text>a tRNA precursor + 2 CTP + ATP = a tRNA with a 3' CCA end + 3 diphosphate</text>
        <dbReference type="Rhea" id="RHEA:14433"/>
        <dbReference type="Rhea" id="RHEA-COMP:10465"/>
        <dbReference type="Rhea" id="RHEA-COMP:10468"/>
        <dbReference type="ChEBI" id="CHEBI:30616"/>
        <dbReference type="ChEBI" id="CHEBI:33019"/>
        <dbReference type="ChEBI" id="CHEBI:37563"/>
        <dbReference type="ChEBI" id="CHEBI:74896"/>
        <dbReference type="ChEBI" id="CHEBI:83071"/>
        <dbReference type="EC" id="2.7.7.72"/>
    </reaction>
</comment>
<dbReference type="InterPro" id="IPR043519">
    <property type="entry name" value="NT_sf"/>
</dbReference>
<dbReference type="Gene3D" id="1.10.3090.10">
    <property type="entry name" value="cca-adding enzyme, domain 2"/>
    <property type="match status" value="1"/>
</dbReference>
<keyword evidence="10 12" id="KW-0460">Magnesium</keyword>
<feature type="binding site" evidence="12">
    <location>
        <position position="140"/>
    </location>
    <ligand>
        <name>ATP</name>
        <dbReference type="ChEBI" id="CHEBI:30616"/>
    </ligand>
</feature>
<dbReference type="EC" id="3.1.3.-" evidence="12"/>
<dbReference type="PATRIC" id="fig|1286106.3.peg.426"/>
<feature type="binding site" evidence="12">
    <location>
        <position position="21"/>
    </location>
    <ligand>
        <name>Mg(2+)</name>
        <dbReference type="ChEBI" id="CHEBI:18420"/>
    </ligand>
</feature>
<feature type="binding site" evidence="12">
    <location>
        <position position="137"/>
    </location>
    <ligand>
        <name>CTP</name>
        <dbReference type="ChEBI" id="CHEBI:37563"/>
    </ligand>
</feature>
<evidence type="ECO:0000256" key="5">
    <source>
        <dbReference type="ARBA" id="ARBA00022723"/>
    </source>
</evidence>
<dbReference type="PANTHER" id="PTHR47545">
    <property type="entry name" value="MULTIFUNCTIONAL CCA PROTEIN"/>
    <property type="match status" value="1"/>
</dbReference>
<dbReference type="AlphaFoldDB" id="M7P341"/>
<evidence type="ECO:0000256" key="3">
    <source>
        <dbReference type="ARBA" id="ARBA00022694"/>
    </source>
</evidence>
<dbReference type="EMBL" id="APHR01000010">
    <property type="protein sequence ID" value="EMR13922.1"/>
    <property type="molecule type" value="Genomic_DNA"/>
</dbReference>
<dbReference type="SMART" id="SM00471">
    <property type="entry name" value="HDc"/>
    <property type="match status" value="1"/>
</dbReference>
<dbReference type="CDD" id="cd05398">
    <property type="entry name" value="NT_ClassII-CCAase"/>
    <property type="match status" value="1"/>
</dbReference>
<keyword evidence="6 12" id="KW-0547">Nucleotide-binding</keyword>
<dbReference type="SUPFAM" id="SSF81891">
    <property type="entry name" value="Poly A polymerase C-terminal region-like"/>
    <property type="match status" value="1"/>
</dbReference>
<evidence type="ECO:0000256" key="12">
    <source>
        <dbReference type="HAMAP-Rule" id="MF_01261"/>
    </source>
</evidence>
<dbReference type="GO" id="GO:0042245">
    <property type="term" value="P:RNA repair"/>
    <property type="evidence" value="ECO:0007669"/>
    <property type="project" value="UniProtKB-KW"/>
</dbReference>
<keyword evidence="12" id="KW-0511">Multifunctional enzyme</keyword>
<evidence type="ECO:0000256" key="1">
    <source>
        <dbReference type="ARBA" id="ARBA00022596"/>
    </source>
</evidence>
<dbReference type="InterPro" id="IPR050124">
    <property type="entry name" value="tRNA_CCA-adding_enzyme"/>
</dbReference>
<evidence type="ECO:0000313" key="15">
    <source>
        <dbReference type="Proteomes" id="UP000012019"/>
    </source>
</evidence>
<keyword evidence="15" id="KW-1185">Reference proteome</keyword>
<dbReference type="eggNOG" id="COG0617">
    <property type="taxonomic scope" value="Bacteria"/>
</dbReference>
<evidence type="ECO:0000256" key="6">
    <source>
        <dbReference type="ARBA" id="ARBA00022741"/>
    </source>
</evidence>
<evidence type="ECO:0000256" key="4">
    <source>
        <dbReference type="ARBA" id="ARBA00022695"/>
    </source>
</evidence>